<dbReference type="SUPFAM" id="SSF56112">
    <property type="entry name" value="Protein kinase-like (PK-like)"/>
    <property type="match status" value="1"/>
</dbReference>
<dbReference type="STRING" id="112498.A0A2D3UWW6"/>
<proteinExistence type="predicted"/>
<dbReference type="InterPro" id="IPR011009">
    <property type="entry name" value="Kinase-like_dom_sf"/>
</dbReference>
<dbReference type="Proteomes" id="UP000225277">
    <property type="component" value="Unassembled WGS sequence"/>
</dbReference>
<dbReference type="OrthoDB" id="3645574at2759"/>
<evidence type="ECO:0008006" key="3">
    <source>
        <dbReference type="Google" id="ProtNLM"/>
    </source>
</evidence>
<protein>
    <recommendedName>
        <fullName evidence="3">Aminoglycoside phosphotransferase domain-containing protein</fullName>
    </recommendedName>
</protein>
<dbReference type="PANTHER" id="PTHR21310:SF37">
    <property type="entry name" value="AMINOGLYCOSIDE PHOSPHOTRANSFERASE DOMAIN-CONTAINING PROTEIN"/>
    <property type="match status" value="1"/>
</dbReference>
<name>A0A2D3UWW6_9PEZI</name>
<dbReference type="PANTHER" id="PTHR21310">
    <property type="entry name" value="AMINOGLYCOSIDE PHOSPHOTRANSFERASE-RELATED-RELATED"/>
    <property type="match status" value="1"/>
</dbReference>
<dbReference type="RefSeq" id="XP_023628190.1">
    <property type="nucleotide sequence ID" value="XM_023772422.1"/>
</dbReference>
<evidence type="ECO:0000313" key="1">
    <source>
        <dbReference type="EMBL" id="CZT21301.1"/>
    </source>
</evidence>
<keyword evidence="2" id="KW-1185">Reference proteome</keyword>
<organism evidence="1 2">
    <name type="scientific">Ramularia collo-cygni</name>
    <dbReference type="NCBI Taxonomy" id="112498"/>
    <lineage>
        <taxon>Eukaryota</taxon>
        <taxon>Fungi</taxon>
        <taxon>Dikarya</taxon>
        <taxon>Ascomycota</taxon>
        <taxon>Pezizomycotina</taxon>
        <taxon>Dothideomycetes</taxon>
        <taxon>Dothideomycetidae</taxon>
        <taxon>Mycosphaerellales</taxon>
        <taxon>Mycosphaerellaceae</taxon>
        <taxon>Ramularia</taxon>
    </lineage>
</organism>
<reference evidence="1 2" key="1">
    <citation type="submission" date="2016-03" db="EMBL/GenBank/DDBJ databases">
        <authorList>
            <person name="Ploux O."/>
        </authorList>
    </citation>
    <scope>NUCLEOTIDE SEQUENCE [LARGE SCALE GENOMIC DNA]</scope>
    <source>
        <strain evidence="1 2">URUG2</strain>
    </source>
</reference>
<gene>
    <name evidence="1" type="ORF">RCC_07164</name>
</gene>
<evidence type="ECO:0000313" key="2">
    <source>
        <dbReference type="Proteomes" id="UP000225277"/>
    </source>
</evidence>
<sequence length="351" mass="40583">MSHYSNSSTARHGIDSLDPKRYTSSHLLCLCSLLTSTQFSSVENESWLNWTIWHVHRAIAWFQGSTLPRFVGHNRATLQHLGYLLIEYVEDGVMLSSSWNDHCEESEKNKNLYSSIAKIMLDLGGIKQPRIGSWTMNDDGNITLTNRPFHDLTAFWNRHNIPLHLPRGMTYSSADSFLPDLLAYQDVRMEHQPNSILDRDDGVSQLSALVGLRAIFPRLFNARLNRGHFVMNFTDMHQSNIFVDKDWNITRLIIDLEFAYSAPIELVHVPAWLTGRGVDQLYGQNEEPFKLRYDAFVEAVADQEKEKQQSDAFSQRLREDWTSGRYWYVLALDSINAYPSIFNRNLRPQII</sequence>
<dbReference type="GeneID" id="35602284"/>
<dbReference type="InterPro" id="IPR051678">
    <property type="entry name" value="AGP_Transferase"/>
</dbReference>
<accession>A0A2D3UWW6</accession>
<dbReference type="AlphaFoldDB" id="A0A2D3UWW6"/>
<dbReference type="EMBL" id="FJUY01000011">
    <property type="protein sequence ID" value="CZT21301.1"/>
    <property type="molecule type" value="Genomic_DNA"/>
</dbReference>